<dbReference type="Proteomes" id="UP000434276">
    <property type="component" value="Unassembled WGS sequence"/>
</dbReference>
<feature type="compositionally biased region" description="Basic and acidic residues" evidence="1">
    <location>
        <begin position="53"/>
        <end position="65"/>
    </location>
</feature>
<protein>
    <submittedName>
        <fullName evidence="2">Uncharacterized protein</fullName>
    </submittedName>
</protein>
<feature type="region of interest" description="Disordered" evidence="1">
    <location>
        <begin position="1"/>
        <end position="65"/>
    </location>
</feature>
<gene>
    <name evidence="2" type="ORF">C24_LOCUS14415</name>
</gene>
<dbReference type="EMBL" id="CACSHJ010000089">
    <property type="protein sequence ID" value="CAA0384224.1"/>
    <property type="molecule type" value="Genomic_DNA"/>
</dbReference>
<sequence>MPREQSEPSFPSQKDYLKRWFAKSPRESTNGSGVNSGNTSRAGRRNTSGVQKNRLEHSQLDRLLV</sequence>
<feature type="compositionally biased region" description="Polar residues" evidence="1">
    <location>
        <begin position="27"/>
        <end position="51"/>
    </location>
</feature>
<accession>A0A5S9XH74</accession>
<proteinExistence type="predicted"/>
<name>A0A5S9XH74_ARATH</name>
<organism evidence="2 3">
    <name type="scientific">Arabidopsis thaliana</name>
    <name type="common">Mouse-ear cress</name>
    <dbReference type="NCBI Taxonomy" id="3702"/>
    <lineage>
        <taxon>Eukaryota</taxon>
        <taxon>Viridiplantae</taxon>
        <taxon>Streptophyta</taxon>
        <taxon>Embryophyta</taxon>
        <taxon>Tracheophyta</taxon>
        <taxon>Spermatophyta</taxon>
        <taxon>Magnoliopsida</taxon>
        <taxon>eudicotyledons</taxon>
        <taxon>Gunneridae</taxon>
        <taxon>Pentapetalae</taxon>
        <taxon>rosids</taxon>
        <taxon>malvids</taxon>
        <taxon>Brassicales</taxon>
        <taxon>Brassicaceae</taxon>
        <taxon>Camelineae</taxon>
        <taxon>Arabidopsis</taxon>
    </lineage>
</organism>
<evidence type="ECO:0000313" key="2">
    <source>
        <dbReference type="EMBL" id="CAA0384224.1"/>
    </source>
</evidence>
<dbReference type="AlphaFoldDB" id="A0A5S9XH74"/>
<reference evidence="2 3" key="1">
    <citation type="submission" date="2019-12" db="EMBL/GenBank/DDBJ databases">
        <authorList>
            <person name="Jiao W.-B."/>
            <person name="Schneeberger K."/>
        </authorList>
    </citation>
    <scope>NUCLEOTIDE SEQUENCE [LARGE SCALE GENOMIC DNA]</scope>
    <source>
        <strain evidence="3">cv. C24</strain>
    </source>
</reference>
<evidence type="ECO:0000256" key="1">
    <source>
        <dbReference type="SAM" id="MobiDB-lite"/>
    </source>
</evidence>
<evidence type="ECO:0000313" key="3">
    <source>
        <dbReference type="Proteomes" id="UP000434276"/>
    </source>
</evidence>